<dbReference type="Proteomes" id="UP000536262">
    <property type="component" value="Unassembled WGS sequence"/>
</dbReference>
<dbReference type="EMBL" id="JACHOU010000003">
    <property type="protein sequence ID" value="MBB6354220.1"/>
    <property type="molecule type" value="Genomic_DNA"/>
</dbReference>
<reference evidence="1 2" key="1">
    <citation type="submission" date="2020-08" db="EMBL/GenBank/DDBJ databases">
        <title>Genomic Encyclopedia of Type Strains, Phase IV (KMG-IV): sequencing the most valuable type-strain genomes for metagenomic binning, comparative biology and taxonomic classification.</title>
        <authorList>
            <person name="Goeker M."/>
        </authorList>
    </citation>
    <scope>NUCLEOTIDE SEQUENCE [LARGE SCALE GENOMIC DNA]</scope>
    <source>
        <strain evidence="1 2">DSM 7051</strain>
    </source>
</reference>
<evidence type="ECO:0000313" key="1">
    <source>
        <dbReference type="EMBL" id="MBB6354220.1"/>
    </source>
</evidence>
<gene>
    <name evidence="1" type="ORF">GGR00_001994</name>
</gene>
<comment type="caution">
    <text evidence="1">The sequence shown here is derived from an EMBL/GenBank/DDBJ whole genome shotgun (WGS) entry which is preliminary data.</text>
</comment>
<proteinExistence type="predicted"/>
<organism evidence="1 2">
    <name type="scientific">Aminobacter aganoensis</name>
    <dbReference type="NCBI Taxonomy" id="83264"/>
    <lineage>
        <taxon>Bacteria</taxon>
        <taxon>Pseudomonadati</taxon>
        <taxon>Pseudomonadota</taxon>
        <taxon>Alphaproteobacteria</taxon>
        <taxon>Hyphomicrobiales</taxon>
        <taxon>Phyllobacteriaceae</taxon>
        <taxon>Aminobacter</taxon>
    </lineage>
</organism>
<accession>A0A7X0F753</accession>
<dbReference type="AlphaFoldDB" id="A0A7X0F753"/>
<name>A0A7X0F753_9HYPH</name>
<sequence length="137" mass="15210">MNILLQVLAGRGIFLIGSGEARNHAAMLARQALVKILLFCLVKHSAFPVRCIHTTNSRGCAVFLTEEVPLLAARCLISWNFDNYFERLGHDIDDVVLQLLGQRTLADALADIDLIDQARRDPSRACAEVEIGRIRQA</sequence>
<evidence type="ECO:0000313" key="2">
    <source>
        <dbReference type="Proteomes" id="UP000536262"/>
    </source>
</evidence>
<keyword evidence="2" id="KW-1185">Reference proteome</keyword>
<dbReference type="RefSeq" id="WP_244487920.1">
    <property type="nucleotide sequence ID" value="NZ_BAABEG010000001.1"/>
</dbReference>
<protein>
    <submittedName>
        <fullName evidence="1">Uncharacterized protein</fullName>
    </submittedName>
</protein>